<dbReference type="OrthoDB" id="9801400at2"/>
<evidence type="ECO:0000313" key="3">
    <source>
        <dbReference type="EMBL" id="SMF64613.1"/>
    </source>
</evidence>
<dbReference type="Pfam" id="PF00561">
    <property type="entry name" value="Abhydrolase_1"/>
    <property type="match status" value="1"/>
</dbReference>
<dbReference type="EMBL" id="LT840185">
    <property type="protein sequence ID" value="SMF64613.1"/>
    <property type="molecule type" value="Genomic_DNA"/>
</dbReference>
<protein>
    <submittedName>
        <fullName evidence="3">Pimeloyl-ACP methyl ester carboxylesterase</fullName>
    </submittedName>
</protein>
<sequence>MDRRGFFGLTGLAALAAAPAGAASVRAKSLHSAPRLFVRDWGEGRPVLFVHGWALASEMWSYVMQPLSDQGFRCIAYDRRGHGRSGDAGNGYDYDTLAGDLAGVMAERDLRDVVLVGHSMAAGELVRILRHREARRIAKLVFVAPAATPFLLKTADNPRGVDAAFFAQARAQMAADFPAWIDANEAPFVLPETSPGMRRWIKAMMEAASLKALIECNKAMTTTDFRAELRAIDRPALVIHGTRDASAPLEMTGRPTAALIPGAELKVYEGAPHGLFATHAPQLAADIAAFARG</sequence>
<dbReference type="InterPro" id="IPR000073">
    <property type="entry name" value="AB_hydrolase_1"/>
</dbReference>
<dbReference type="InterPro" id="IPR029058">
    <property type="entry name" value="AB_hydrolase_fold"/>
</dbReference>
<feature type="domain" description="AB hydrolase-1" evidence="2">
    <location>
        <begin position="46"/>
        <end position="279"/>
    </location>
</feature>
<evidence type="ECO:0000259" key="2">
    <source>
        <dbReference type="Pfam" id="PF00561"/>
    </source>
</evidence>
<keyword evidence="4" id="KW-1185">Reference proteome</keyword>
<dbReference type="SUPFAM" id="SSF53474">
    <property type="entry name" value="alpha/beta-Hydrolases"/>
    <property type="match status" value="1"/>
</dbReference>
<accession>A0A1X7G5Z1</accession>
<dbReference type="Gene3D" id="3.40.50.1820">
    <property type="entry name" value="alpha/beta hydrolase"/>
    <property type="match status" value="1"/>
</dbReference>
<dbReference type="AlphaFoldDB" id="A0A1X7G5Z1"/>
<feature type="chain" id="PRO_5012100923" evidence="1">
    <location>
        <begin position="23"/>
        <end position="293"/>
    </location>
</feature>
<evidence type="ECO:0000313" key="4">
    <source>
        <dbReference type="Proteomes" id="UP000192934"/>
    </source>
</evidence>
<evidence type="ECO:0000256" key="1">
    <source>
        <dbReference type="SAM" id="SignalP"/>
    </source>
</evidence>
<feature type="signal peptide" evidence="1">
    <location>
        <begin position="1"/>
        <end position="22"/>
    </location>
</feature>
<dbReference type="Proteomes" id="UP000192934">
    <property type="component" value="Chromosome I"/>
</dbReference>
<proteinExistence type="predicted"/>
<dbReference type="PANTHER" id="PTHR43433">
    <property type="entry name" value="HYDROLASE, ALPHA/BETA FOLD FAMILY PROTEIN"/>
    <property type="match status" value="1"/>
</dbReference>
<reference evidence="4" key="1">
    <citation type="submission" date="2017-04" db="EMBL/GenBank/DDBJ databases">
        <authorList>
            <person name="Varghese N."/>
            <person name="Submissions S."/>
        </authorList>
    </citation>
    <scope>NUCLEOTIDE SEQUENCE [LARGE SCALE GENOMIC DNA]</scope>
    <source>
        <strain evidence="4">Dd16</strain>
    </source>
</reference>
<dbReference type="PRINTS" id="PR00111">
    <property type="entry name" value="ABHYDROLASE"/>
</dbReference>
<keyword evidence="1" id="KW-0732">Signal</keyword>
<dbReference type="STRING" id="941907.SAMN06295910_1217"/>
<organism evidence="3 4">
    <name type="scientific">Allosphingosinicella indica</name>
    <dbReference type="NCBI Taxonomy" id="941907"/>
    <lineage>
        <taxon>Bacteria</taxon>
        <taxon>Pseudomonadati</taxon>
        <taxon>Pseudomonadota</taxon>
        <taxon>Alphaproteobacteria</taxon>
        <taxon>Sphingomonadales</taxon>
        <taxon>Sphingomonadaceae</taxon>
        <taxon>Allosphingosinicella</taxon>
    </lineage>
</organism>
<gene>
    <name evidence="3" type="ORF">SAMN06295910_1217</name>
</gene>
<name>A0A1X7G5Z1_9SPHN</name>
<dbReference type="PANTHER" id="PTHR43433:SF5">
    <property type="entry name" value="AB HYDROLASE-1 DOMAIN-CONTAINING PROTEIN"/>
    <property type="match status" value="1"/>
</dbReference>
<dbReference type="InterPro" id="IPR050471">
    <property type="entry name" value="AB_hydrolase"/>
</dbReference>
<dbReference type="RefSeq" id="WP_085217980.1">
    <property type="nucleotide sequence ID" value="NZ_LT840185.1"/>
</dbReference>